<dbReference type="RefSeq" id="XP_024731796.1">
    <property type="nucleotide sequence ID" value="XM_024888816.1"/>
</dbReference>
<name>A0A2J6SVU2_9HELO</name>
<sequence length="143" mass="14883">MSGVPADGEVPETSSGNSSTSFYADLSASGDITAWVKPLIQLGIVFNPSLNVPSASIDLELDTYATLYGSAGVGTTQTANVCYGANAGIELSAAVNAPTLFDVSLNQKHTFVKRDFDLIQQTCYSPESFQDTTCDACALGPTS</sequence>
<accession>A0A2J6SVU2</accession>
<dbReference type="STRING" id="1095630.A0A2J6SVU2"/>
<dbReference type="GeneID" id="36596892"/>
<protein>
    <submittedName>
        <fullName evidence="1">Uncharacterized protein</fullName>
    </submittedName>
</protein>
<gene>
    <name evidence="1" type="ORF">K444DRAFT_93154</name>
</gene>
<proteinExistence type="predicted"/>
<dbReference type="OrthoDB" id="73875at2759"/>
<dbReference type="Proteomes" id="UP000235371">
    <property type="component" value="Unassembled WGS sequence"/>
</dbReference>
<keyword evidence="2" id="KW-1185">Reference proteome</keyword>
<dbReference type="EMBL" id="KZ613856">
    <property type="protein sequence ID" value="PMD54892.1"/>
    <property type="molecule type" value="Genomic_DNA"/>
</dbReference>
<dbReference type="AlphaFoldDB" id="A0A2J6SVU2"/>
<reference evidence="1 2" key="1">
    <citation type="submission" date="2016-04" db="EMBL/GenBank/DDBJ databases">
        <title>A degradative enzymes factory behind the ericoid mycorrhizal symbiosis.</title>
        <authorList>
            <consortium name="DOE Joint Genome Institute"/>
            <person name="Martino E."/>
            <person name="Morin E."/>
            <person name="Grelet G."/>
            <person name="Kuo A."/>
            <person name="Kohler A."/>
            <person name="Daghino S."/>
            <person name="Barry K."/>
            <person name="Choi C."/>
            <person name="Cichocki N."/>
            <person name="Clum A."/>
            <person name="Copeland A."/>
            <person name="Hainaut M."/>
            <person name="Haridas S."/>
            <person name="Labutti K."/>
            <person name="Lindquist E."/>
            <person name="Lipzen A."/>
            <person name="Khouja H.-R."/>
            <person name="Murat C."/>
            <person name="Ohm R."/>
            <person name="Olson A."/>
            <person name="Spatafora J."/>
            <person name="Veneault-Fourrey C."/>
            <person name="Henrissat B."/>
            <person name="Grigoriev I."/>
            <person name="Martin F."/>
            <person name="Perotto S."/>
        </authorList>
    </citation>
    <scope>NUCLEOTIDE SEQUENCE [LARGE SCALE GENOMIC DNA]</scope>
    <source>
        <strain evidence="1 2">E</strain>
    </source>
</reference>
<organism evidence="1 2">
    <name type="scientific">Hyaloscypha bicolor E</name>
    <dbReference type="NCBI Taxonomy" id="1095630"/>
    <lineage>
        <taxon>Eukaryota</taxon>
        <taxon>Fungi</taxon>
        <taxon>Dikarya</taxon>
        <taxon>Ascomycota</taxon>
        <taxon>Pezizomycotina</taxon>
        <taxon>Leotiomycetes</taxon>
        <taxon>Helotiales</taxon>
        <taxon>Hyaloscyphaceae</taxon>
        <taxon>Hyaloscypha</taxon>
        <taxon>Hyaloscypha bicolor</taxon>
    </lineage>
</organism>
<evidence type="ECO:0000313" key="1">
    <source>
        <dbReference type="EMBL" id="PMD54892.1"/>
    </source>
</evidence>
<dbReference type="InParanoid" id="A0A2J6SVU2"/>
<evidence type="ECO:0000313" key="2">
    <source>
        <dbReference type="Proteomes" id="UP000235371"/>
    </source>
</evidence>